<dbReference type="KEGG" id="vpy:HZI73_09735"/>
<protein>
    <submittedName>
        <fullName evidence="6">LacI family DNA-binding transcriptional regulator</fullName>
    </submittedName>
</protein>
<dbReference type="InterPro" id="IPR010982">
    <property type="entry name" value="Lambda_DNA-bd_dom_sf"/>
</dbReference>
<gene>
    <name evidence="6" type="ORF">HZI73_09735</name>
</gene>
<dbReference type="GO" id="GO:0000976">
    <property type="term" value="F:transcription cis-regulatory region binding"/>
    <property type="evidence" value="ECO:0007669"/>
    <property type="project" value="TreeGrafter"/>
</dbReference>
<dbReference type="SUPFAM" id="SSF53822">
    <property type="entry name" value="Periplasmic binding protein-like I"/>
    <property type="match status" value="1"/>
</dbReference>
<keyword evidence="7" id="KW-1185">Reference proteome</keyword>
<evidence type="ECO:0000256" key="2">
    <source>
        <dbReference type="ARBA" id="ARBA00023015"/>
    </source>
</evidence>
<evidence type="ECO:0000256" key="1">
    <source>
        <dbReference type="ARBA" id="ARBA00022491"/>
    </source>
</evidence>
<dbReference type="EMBL" id="CP058649">
    <property type="protein sequence ID" value="QUI25662.1"/>
    <property type="molecule type" value="Genomic_DNA"/>
</dbReference>
<dbReference type="CDD" id="cd06267">
    <property type="entry name" value="PBP1_LacI_sugar_binding-like"/>
    <property type="match status" value="1"/>
</dbReference>
<keyword evidence="2" id="KW-0805">Transcription regulation</keyword>
<dbReference type="CDD" id="cd01392">
    <property type="entry name" value="HTH_LacI"/>
    <property type="match status" value="1"/>
</dbReference>
<dbReference type="Proteomes" id="UP000683246">
    <property type="component" value="Chromosome"/>
</dbReference>
<feature type="domain" description="HTH lacI-type" evidence="5">
    <location>
        <begin position="3"/>
        <end position="57"/>
    </location>
</feature>
<evidence type="ECO:0000256" key="4">
    <source>
        <dbReference type="ARBA" id="ARBA00023163"/>
    </source>
</evidence>
<dbReference type="AlphaFoldDB" id="A0A8J8SJM9"/>
<dbReference type="PRINTS" id="PR00036">
    <property type="entry name" value="HTHLACI"/>
</dbReference>
<name>A0A8J8SJM9_9FIRM</name>
<organism evidence="6 7">
    <name type="scientific">Vallitalea pronyensis</name>
    <dbReference type="NCBI Taxonomy" id="1348613"/>
    <lineage>
        <taxon>Bacteria</taxon>
        <taxon>Bacillati</taxon>
        <taxon>Bacillota</taxon>
        <taxon>Clostridia</taxon>
        <taxon>Lachnospirales</taxon>
        <taxon>Vallitaleaceae</taxon>
        <taxon>Vallitalea</taxon>
    </lineage>
</organism>
<dbReference type="SMART" id="SM00354">
    <property type="entry name" value="HTH_LACI"/>
    <property type="match status" value="1"/>
</dbReference>
<dbReference type="Pfam" id="PF13377">
    <property type="entry name" value="Peripla_BP_3"/>
    <property type="match status" value="1"/>
</dbReference>
<evidence type="ECO:0000313" key="6">
    <source>
        <dbReference type="EMBL" id="QUI25662.1"/>
    </source>
</evidence>
<sequence length="331" mass="37418">MSVTIKDIAKVAGVAHSTVSRALNDSKSISDETKVRIRDIAMELGYSPNVSARSLVLDRSYNIGLFFTTMDKGTAVSFFYDVVRSVNKVIRDEYNLMVRGIDDYRHFHLISKKNFDGIVIMSQSKSDDAFITTVHERQIPMVVLNREVEMPVCNILINDRTGVFHATEYLIQNGHRKIGIIEGKEDFRSTQLRKQGYVDAHHHYDLPLYDGFAVRGDYSTESGYEAMMGLLERDVLPTAVFCSNDEMAMGAINAVSRKGLRIPEDISIMGYDDSMFAGYLTPRLTTVKRPVDEMGKKGAAKLLDLINDNRASGERYYMNVQIVERDSIRKL</sequence>
<dbReference type="InterPro" id="IPR046335">
    <property type="entry name" value="LacI/GalR-like_sensor"/>
</dbReference>
<dbReference type="PROSITE" id="PS50932">
    <property type="entry name" value="HTH_LACI_2"/>
    <property type="match status" value="1"/>
</dbReference>
<dbReference type="Pfam" id="PF00356">
    <property type="entry name" value="LacI"/>
    <property type="match status" value="1"/>
</dbReference>
<dbReference type="InterPro" id="IPR000843">
    <property type="entry name" value="HTH_LacI"/>
</dbReference>
<dbReference type="InterPro" id="IPR028082">
    <property type="entry name" value="Peripla_BP_I"/>
</dbReference>
<dbReference type="SUPFAM" id="SSF47413">
    <property type="entry name" value="lambda repressor-like DNA-binding domains"/>
    <property type="match status" value="1"/>
</dbReference>
<evidence type="ECO:0000256" key="3">
    <source>
        <dbReference type="ARBA" id="ARBA00023125"/>
    </source>
</evidence>
<dbReference type="PANTHER" id="PTHR30146:SF148">
    <property type="entry name" value="HTH-TYPE TRANSCRIPTIONAL REPRESSOR PURR-RELATED"/>
    <property type="match status" value="1"/>
</dbReference>
<dbReference type="PANTHER" id="PTHR30146">
    <property type="entry name" value="LACI-RELATED TRANSCRIPTIONAL REPRESSOR"/>
    <property type="match status" value="1"/>
</dbReference>
<dbReference type="GO" id="GO:0003700">
    <property type="term" value="F:DNA-binding transcription factor activity"/>
    <property type="evidence" value="ECO:0007669"/>
    <property type="project" value="TreeGrafter"/>
</dbReference>
<proteinExistence type="predicted"/>
<keyword evidence="3 6" id="KW-0238">DNA-binding</keyword>
<keyword evidence="1" id="KW-0678">Repressor</keyword>
<evidence type="ECO:0000313" key="7">
    <source>
        <dbReference type="Proteomes" id="UP000683246"/>
    </source>
</evidence>
<keyword evidence="4" id="KW-0804">Transcription</keyword>
<dbReference type="Gene3D" id="3.40.50.2300">
    <property type="match status" value="2"/>
</dbReference>
<evidence type="ECO:0000259" key="5">
    <source>
        <dbReference type="PROSITE" id="PS50932"/>
    </source>
</evidence>
<dbReference type="Gene3D" id="1.10.260.40">
    <property type="entry name" value="lambda repressor-like DNA-binding domains"/>
    <property type="match status" value="1"/>
</dbReference>
<accession>A0A8J8SJM9</accession>
<reference evidence="6" key="1">
    <citation type="submission" date="2020-07" db="EMBL/GenBank/DDBJ databases">
        <title>Vallitalea pronyensis genome.</title>
        <authorList>
            <person name="Postec A."/>
        </authorList>
    </citation>
    <scope>NUCLEOTIDE SEQUENCE</scope>
    <source>
        <strain evidence="6">FatNI3</strain>
    </source>
</reference>